<dbReference type="EMBL" id="JAIZAY010000021">
    <property type="protein sequence ID" value="KAJ8021383.1"/>
    <property type="molecule type" value="Genomic_DNA"/>
</dbReference>
<dbReference type="Proteomes" id="UP001152320">
    <property type="component" value="Chromosome 21"/>
</dbReference>
<sequence>MLSMGNKLQWTVLGRHKPPSSPVEAFQILRDTYDLNKLSWSHIGLLERNDPLTSFESMSKVKTGPSGCKLRDCLIKLDPTQSQSLLFCSDETGIVFLPTKDNRILLIDAHSHTHMNGGALILESQKRAANIDTMLDDYFTYCVRPKLVERQGDSYVISCSPRYTPCEVPV</sequence>
<dbReference type="AlphaFoldDB" id="A0A9Q0YEI3"/>
<evidence type="ECO:0000313" key="1">
    <source>
        <dbReference type="EMBL" id="KAJ8021383.1"/>
    </source>
</evidence>
<keyword evidence="2" id="KW-1185">Reference proteome</keyword>
<dbReference type="OrthoDB" id="10587312at2759"/>
<reference evidence="1" key="1">
    <citation type="submission" date="2021-10" db="EMBL/GenBank/DDBJ databases">
        <title>Tropical sea cucumber genome reveals ecological adaptation and Cuvierian tubules defense mechanism.</title>
        <authorList>
            <person name="Chen T."/>
        </authorList>
    </citation>
    <scope>NUCLEOTIDE SEQUENCE</scope>
    <source>
        <strain evidence="1">Nanhai2018</strain>
        <tissue evidence="1">Muscle</tissue>
    </source>
</reference>
<proteinExistence type="predicted"/>
<organism evidence="1 2">
    <name type="scientific">Holothuria leucospilota</name>
    <name type="common">Black long sea cucumber</name>
    <name type="synonym">Mertensiothuria leucospilota</name>
    <dbReference type="NCBI Taxonomy" id="206669"/>
    <lineage>
        <taxon>Eukaryota</taxon>
        <taxon>Metazoa</taxon>
        <taxon>Echinodermata</taxon>
        <taxon>Eleutherozoa</taxon>
        <taxon>Echinozoa</taxon>
        <taxon>Holothuroidea</taxon>
        <taxon>Aspidochirotacea</taxon>
        <taxon>Aspidochirotida</taxon>
        <taxon>Holothuriidae</taxon>
        <taxon>Holothuria</taxon>
    </lineage>
</organism>
<name>A0A9Q0YEI3_HOLLE</name>
<evidence type="ECO:0000313" key="2">
    <source>
        <dbReference type="Proteomes" id="UP001152320"/>
    </source>
</evidence>
<accession>A0A9Q0YEI3</accession>
<gene>
    <name evidence="1" type="ORF">HOLleu_38561</name>
</gene>
<protein>
    <submittedName>
        <fullName evidence="1">Uncharacterized protein</fullName>
    </submittedName>
</protein>
<comment type="caution">
    <text evidence="1">The sequence shown here is derived from an EMBL/GenBank/DDBJ whole genome shotgun (WGS) entry which is preliminary data.</text>
</comment>